<dbReference type="RefSeq" id="WP_344320630.1">
    <property type="nucleotide sequence ID" value="NZ_BAAASZ010000006.1"/>
</dbReference>
<proteinExistence type="predicted"/>
<dbReference type="EMBL" id="BAAASZ010000006">
    <property type="protein sequence ID" value="GAA2427807.1"/>
    <property type="molecule type" value="Genomic_DNA"/>
</dbReference>
<dbReference type="Proteomes" id="UP001501638">
    <property type="component" value="Unassembled WGS sequence"/>
</dbReference>
<evidence type="ECO:0000313" key="2">
    <source>
        <dbReference type="Proteomes" id="UP001501638"/>
    </source>
</evidence>
<sequence>MRALRILLIFLVILGGLFVGADRLAVGLAEDEAAAKIKSAKGLSEQPSVEIHGFPFLTQVLGKELESVDATLDGLTVQVGGRDVDVTEVDVALDGVRLENNFSSAVAARATGSARIAYEDLTAATGTEGATVGYAGKERAARNQVKIDVDLAVARLTVHSTVSVRNGTTIALRADDLPGIPVAEDVARGQIDRELEITGLPEGLELEKVEVDAEGVVLRLTGTDVTLIG</sequence>
<gene>
    <name evidence="1" type="ORF">GCM10010405_08000</name>
</gene>
<protein>
    <submittedName>
        <fullName evidence="1">DUF2993 domain-containing protein</fullName>
    </submittedName>
</protein>
<name>A0ABN3JDT5_9ACTN</name>
<comment type="caution">
    <text evidence="1">The sequence shown here is derived from an EMBL/GenBank/DDBJ whole genome shotgun (WGS) entry which is preliminary data.</text>
</comment>
<reference evidence="1 2" key="1">
    <citation type="journal article" date="2019" name="Int. J. Syst. Evol. Microbiol.">
        <title>The Global Catalogue of Microorganisms (GCM) 10K type strain sequencing project: providing services to taxonomists for standard genome sequencing and annotation.</title>
        <authorList>
            <consortium name="The Broad Institute Genomics Platform"/>
            <consortium name="The Broad Institute Genome Sequencing Center for Infectious Disease"/>
            <person name="Wu L."/>
            <person name="Ma J."/>
        </authorList>
    </citation>
    <scope>NUCLEOTIDE SEQUENCE [LARGE SCALE GENOMIC DNA]</scope>
    <source>
        <strain evidence="1 2">JCM 6305</strain>
    </source>
</reference>
<dbReference type="InterPro" id="IPR021373">
    <property type="entry name" value="DUF2993"/>
</dbReference>
<evidence type="ECO:0000313" key="1">
    <source>
        <dbReference type="EMBL" id="GAA2427807.1"/>
    </source>
</evidence>
<organism evidence="1 2">
    <name type="scientific">Streptomyces macrosporus</name>
    <dbReference type="NCBI Taxonomy" id="44032"/>
    <lineage>
        <taxon>Bacteria</taxon>
        <taxon>Bacillati</taxon>
        <taxon>Actinomycetota</taxon>
        <taxon>Actinomycetes</taxon>
        <taxon>Kitasatosporales</taxon>
        <taxon>Streptomycetaceae</taxon>
        <taxon>Streptomyces</taxon>
    </lineage>
</organism>
<accession>A0ABN3JDT5</accession>
<dbReference type="Pfam" id="PF11209">
    <property type="entry name" value="LmeA"/>
    <property type="match status" value="1"/>
</dbReference>
<keyword evidence="2" id="KW-1185">Reference proteome</keyword>